<dbReference type="Proteomes" id="UP001204579">
    <property type="component" value="Unassembled WGS sequence"/>
</dbReference>
<evidence type="ECO:0000313" key="3">
    <source>
        <dbReference type="EMBL" id="MCR8874267.1"/>
    </source>
</evidence>
<keyword evidence="4" id="KW-1185">Reference proteome</keyword>
<dbReference type="PANTHER" id="PTHR40094:SF1">
    <property type="entry name" value="UBIQUITIN DOMAIN-CONTAINING PROTEIN"/>
    <property type="match status" value="1"/>
</dbReference>
<feature type="chain" id="PRO_5043744988" evidence="1">
    <location>
        <begin position="23"/>
        <end position="1871"/>
    </location>
</feature>
<dbReference type="Gene3D" id="1.50.10.20">
    <property type="match status" value="1"/>
</dbReference>
<feature type="domain" description="Alpha-2-macroglobulin" evidence="2">
    <location>
        <begin position="1123"/>
        <end position="1213"/>
    </location>
</feature>
<accession>A0AAW5N7I2</accession>
<dbReference type="InterPro" id="IPR041246">
    <property type="entry name" value="Bact_MG10"/>
</dbReference>
<dbReference type="Pfam" id="PF00207">
    <property type="entry name" value="A2M"/>
    <property type="match status" value="1"/>
</dbReference>
<evidence type="ECO:0000313" key="4">
    <source>
        <dbReference type="Proteomes" id="UP001204579"/>
    </source>
</evidence>
<reference evidence="3 4" key="1">
    <citation type="submission" date="2022-08" db="EMBL/GenBank/DDBJ databases">
        <authorList>
            <person name="Zeman M."/>
            <person name="Kubasova T."/>
        </authorList>
    </citation>
    <scope>NUCLEOTIDE SEQUENCE [LARGE SCALE GENOMIC DNA]</scope>
    <source>
        <strain evidence="3 4">ET62</strain>
    </source>
</reference>
<dbReference type="EMBL" id="JANRHJ010000010">
    <property type="protein sequence ID" value="MCR8874267.1"/>
    <property type="molecule type" value="Genomic_DNA"/>
</dbReference>
<dbReference type="SMART" id="SM01360">
    <property type="entry name" value="A2M"/>
    <property type="match status" value="1"/>
</dbReference>
<comment type="caution">
    <text evidence="3">The sequence shown here is derived from an EMBL/GenBank/DDBJ whole genome shotgun (WGS) entry which is preliminary data.</text>
</comment>
<dbReference type="Gene3D" id="2.60.40.1930">
    <property type="match status" value="1"/>
</dbReference>
<dbReference type="InterPro" id="IPR008930">
    <property type="entry name" value="Terpenoid_cyclase/PrenylTrfase"/>
</dbReference>
<feature type="signal peptide" evidence="1">
    <location>
        <begin position="1"/>
        <end position="22"/>
    </location>
</feature>
<dbReference type="SUPFAM" id="SSF48239">
    <property type="entry name" value="Terpenoid cyclases/Protein prenyltransferases"/>
    <property type="match status" value="1"/>
</dbReference>
<proteinExistence type="predicted"/>
<dbReference type="InterPro" id="IPR001599">
    <property type="entry name" value="Macroglobln_a2"/>
</dbReference>
<name>A0AAW5N7I2_9BACT</name>
<gene>
    <name evidence="3" type="ORF">NW209_09615</name>
</gene>
<dbReference type="PANTHER" id="PTHR40094">
    <property type="entry name" value="ALPHA-2-MACROGLOBULIN HOMOLOG"/>
    <property type="match status" value="1"/>
</dbReference>
<protein>
    <submittedName>
        <fullName evidence="3">Alpha-2-macroglobulin</fullName>
    </submittedName>
</protein>
<dbReference type="RefSeq" id="WP_258335869.1">
    <property type="nucleotide sequence ID" value="NZ_JANRHJ010000010.1"/>
</dbReference>
<dbReference type="Pfam" id="PF17973">
    <property type="entry name" value="bMG10"/>
    <property type="match status" value="1"/>
</dbReference>
<organism evidence="3 4">
    <name type="scientific">Phocaeicola barnesiae</name>
    <dbReference type="NCBI Taxonomy" id="376804"/>
    <lineage>
        <taxon>Bacteria</taxon>
        <taxon>Pseudomonadati</taxon>
        <taxon>Bacteroidota</taxon>
        <taxon>Bacteroidia</taxon>
        <taxon>Bacteroidales</taxon>
        <taxon>Bacteroidaceae</taxon>
        <taxon>Phocaeicola</taxon>
    </lineage>
</organism>
<keyword evidence="1" id="KW-0732">Signal</keyword>
<dbReference type="InterPro" id="IPR051802">
    <property type="entry name" value="YfhM-like"/>
</dbReference>
<dbReference type="GO" id="GO:0004866">
    <property type="term" value="F:endopeptidase inhibitor activity"/>
    <property type="evidence" value="ECO:0007669"/>
    <property type="project" value="InterPro"/>
</dbReference>
<evidence type="ECO:0000256" key="1">
    <source>
        <dbReference type="SAM" id="SignalP"/>
    </source>
</evidence>
<evidence type="ECO:0000259" key="2">
    <source>
        <dbReference type="SMART" id="SM01360"/>
    </source>
</evidence>
<sequence length="1871" mass="210834">MIRLLCVGLLLLGSLFPVRLCAQQYDTMWKQVEDLQKKDLVESVIGAVDGIYRKAEAERNLPQLMKAFLVRSSYKIALSPDSLEAERQALEKWAAGETDSIGKAVLNSLLGTMTLEERQPDWEKAIRYFRQSLEAEDLLGRTPAKDFRPMTVSESFSERYFDDNLFDLLARRAILALSTNWNLRMNTEVQGEILALYHRLMAFYDGKNRNAALLTQVAYLVTRSAGNMYVMQYRFENQEVIRQLAELAETYRGEEACADVYLKLAYFYKWEQQPAKQLEAARTGLKLYPKSDLKEALQQQVDEVLALGLNIDIPWMYPSHEVEMKVHYKNLTRFTMEWYRLDVSPADFTGDTDKPEQLIRQKGKKAGSCTYTLTPATDYLPHDTVLTYQVPEAGIYLLKLIPEGDKKGISYTSLFVSPYQLVAMPVNSHTFEVTAVDRLNGSPIPYAEIVTYTRESGQFVQEQVYPTDAEGKVLIPLAATRSGYRPLKYMHVRTPGNDFMAIGASALYGGNFHEDEDSGWKQRVALFSDRSLYRPGQILRLSGVVYRQLGDSLEVIPAVTRELSVSGGGKEVAKVSVRTDEYGVFTVDIPLPMTLLPGIFRATVTGEASLSFRVEAYKRPTFDVMLSPYQAVYQVGDSLQITGEARFFSGAPVRTAKVSYRLIRSKNWFWRGSFDSEELANGELQTDAEGKFTVPVWLEPPADADKEGSMIYYYNYRVVAEVTENSGETQEGSTDLPVGRYSIGLDIQGLDEMVPREKQLKIQFQTLNLNRQPVHTEVEYRVYALDKDLKPGELCCEGKAKSQQSWVPTEVWALPAGRYRMVATVTDERNRTVQDEQDFVLFSLDDTRLPVPMTDWFYQDGETLSAEHPATVSIGSSEDSVHLFVDVYRADRRIESRRLILNHEIKKFTFPYQEEYGDGISVNFAFLREDRLYSHLVRLTRPEPDKKLVLKWETFRDRLEPGSQETWTLTITDPSGKPADAHLLASLYDASLDRIYQHGWQFSLPFNRYTPFVQVITSSAGRSVYLSDRFPVVASGNGYDLLAPDTYSRLTDFSAFGLRRYQMNGMKVLYAAAAPMTRSKAQSDEAVSVVTQEESGSAVEVELLSAESSEAPVDVLRTPADETAFYYPNLHTDSLGQVSIRFTVPEGLTEWRFLGFAHTASMDFGLLDAKTRTVKEFMVQPNLPRYVRAGDEAVLSASLVNLSMETVAGKAWMELADPVTGRVVYRKGQDFEVAEGNSGTVRFAYKVSDKYDVLVCRIWAEAGNASDGEQHYLPVLSDREWVTETIPVQLNGEGSVTVSLKDLFNGQSRTAKDKRLTVELTANPTWYAVQALPAVGVPESDDALSWMTAYYANVLSRKLVTDNPQITHALETWKQQPESETWLGNLQKNTDLKGLLLDETPWLSEAADETARKRNLALLLDVNAMDDRLQTAVRKLENLQGQDGGWSWYPGMESNRYTTTEMAKQLARLTALQAPLDEPMKQMYRQALKFLSTQLQKEYGQIRETEKQTGTRPGLSDEAITYLYICSLDTFAKQQVKAEVLNYCLETLQEKVRPVDCSILDKARIAVILQALGKRQTAMEWLQSVREYSVYTPEMGRYYDTPKAVYSWCSYRIPTQVAAMEAIRLLAPDEQTLAEMKQWLLKQKQVQSWETPVATADALYALLTGNQSLQAGGMMEAQAGEVKVNTGTDAIGYVRATLPEKAVSVPAVKITKTGTGLGWGAVYAQYTENTEALKQNRAGGLSIVRQLLKDGKEVTEDTPLRLGDKLTVRLTVQADRDMDLVQITDGRAACMEPQEQLSGYRWQAGISCYRVSKDASTRFFIDRLRKGTYTIDYEVYLDRMGTYVGGTATVGSVYAPEFSARTGSLTVQVGE</sequence>